<keyword evidence="6 10" id="KW-1133">Transmembrane helix</keyword>
<dbReference type="GO" id="GO:0005549">
    <property type="term" value="F:odorant binding"/>
    <property type="evidence" value="ECO:0007669"/>
    <property type="project" value="InterPro"/>
</dbReference>
<evidence type="ECO:0000256" key="10">
    <source>
        <dbReference type="SAM" id="Phobius"/>
    </source>
</evidence>
<evidence type="ECO:0000256" key="3">
    <source>
        <dbReference type="ARBA" id="ARBA00022606"/>
    </source>
</evidence>
<reference evidence="11" key="1">
    <citation type="journal article" date="2018" name="Comp. Biochem. Physiol. Part D Genomics Proteomics">
        <title>Identification of candidate olfactory genes in cicada Subpsaltria yangi by antennal transcriptome analysis.</title>
        <authorList>
            <person name="Qi M."/>
            <person name="Wei S."/>
            <person name="Wei C."/>
        </authorList>
    </citation>
    <scope>NUCLEOTIDE SEQUENCE</scope>
</reference>
<sequence>MDPNYPELSMDLNMRLFKLTGLLQMITSQSLSLDKYKFYVMQLSLLLIFYAVLLTERVYDYYFNTNDLGTIIYKSTIVVTCTEACIKSLFVYKNRETMQRLIHVFHTDFLLCQNFNKGNTKKIIMTSTNKINYVIKYCEWIITSTMAVWVLYPLVLFVFSGTETLSVLDSWFPFDQTVSPVRECIYIIESFVTLYTGYTLTTINGYFLTMVAAVSTQINVLKTTLVDLKSISQSFVGGSVIINTSIGITNYNIPRNTRKDRINDEMEKLFRMCIIDHQKILWVCGELEKLLNPIALLQVLASTISLCFIPIMIVVSIFMNI</sequence>
<evidence type="ECO:0000256" key="9">
    <source>
        <dbReference type="ARBA" id="ARBA00023224"/>
    </source>
</evidence>
<keyword evidence="3" id="KW-0716">Sensory transduction</keyword>
<keyword evidence="8 11" id="KW-0675">Receptor</keyword>
<protein>
    <submittedName>
        <fullName evidence="11">Odorant receptor 5</fullName>
    </submittedName>
</protein>
<dbReference type="GO" id="GO:0007165">
    <property type="term" value="P:signal transduction"/>
    <property type="evidence" value="ECO:0007669"/>
    <property type="project" value="UniProtKB-KW"/>
</dbReference>
<dbReference type="PANTHER" id="PTHR21137:SF35">
    <property type="entry name" value="ODORANT RECEPTOR 19A-RELATED"/>
    <property type="match status" value="1"/>
</dbReference>
<dbReference type="AlphaFoldDB" id="A0A385IUR8"/>
<accession>A0A385IUR8</accession>
<keyword evidence="7 10" id="KW-0472">Membrane</keyword>
<keyword evidence="5" id="KW-0552">Olfaction</keyword>
<comment type="subcellular location">
    <subcellularLocation>
        <location evidence="1">Cell membrane</location>
        <topology evidence="1">Multi-pass membrane protein</topology>
    </subcellularLocation>
</comment>
<evidence type="ECO:0000256" key="7">
    <source>
        <dbReference type="ARBA" id="ARBA00023136"/>
    </source>
</evidence>
<dbReference type="GO" id="GO:0004984">
    <property type="term" value="F:olfactory receptor activity"/>
    <property type="evidence" value="ECO:0007669"/>
    <property type="project" value="InterPro"/>
</dbReference>
<keyword evidence="4 10" id="KW-0812">Transmembrane</keyword>
<evidence type="ECO:0000256" key="4">
    <source>
        <dbReference type="ARBA" id="ARBA00022692"/>
    </source>
</evidence>
<dbReference type="EMBL" id="MH230233">
    <property type="protein sequence ID" value="AXY87892.1"/>
    <property type="molecule type" value="mRNA"/>
</dbReference>
<evidence type="ECO:0000256" key="2">
    <source>
        <dbReference type="ARBA" id="ARBA00022475"/>
    </source>
</evidence>
<keyword evidence="9" id="KW-0807">Transducer</keyword>
<evidence type="ECO:0000256" key="1">
    <source>
        <dbReference type="ARBA" id="ARBA00004651"/>
    </source>
</evidence>
<organism evidence="11">
    <name type="scientific">Subpsaltria yangi</name>
    <dbReference type="NCBI Taxonomy" id="1195109"/>
    <lineage>
        <taxon>Eukaryota</taxon>
        <taxon>Metazoa</taxon>
        <taxon>Ecdysozoa</taxon>
        <taxon>Arthropoda</taxon>
        <taxon>Hexapoda</taxon>
        <taxon>Insecta</taxon>
        <taxon>Pterygota</taxon>
        <taxon>Neoptera</taxon>
        <taxon>Paraneoptera</taxon>
        <taxon>Hemiptera</taxon>
        <taxon>Auchenorrhyncha</taxon>
        <taxon>Cicadoidea</taxon>
        <taxon>Cicadidae</taxon>
        <taxon>Tibicininae</taxon>
        <taxon>Tibicinini</taxon>
        <taxon>Subpsaltria</taxon>
    </lineage>
</organism>
<evidence type="ECO:0000256" key="5">
    <source>
        <dbReference type="ARBA" id="ARBA00022725"/>
    </source>
</evidence>
<dbReference type="PANTHER" id="PTHR21137">
    <property type="entry name" value="ODORANT RECEPTOR"/>
    <property type="match status" value="1"/>
</dbReference>
<evidence type="ECO:0000256" key="8">
    <source>
        <dbReference type="ARBA" id="ARBA00023170"/>
    </source>
</evidence>
<dbReference type="GO" id="GO:0005886">
    <property type="term" value="C:plasma membrane"/>
    <property type="evidence" value="ECO:0007669"/>
    <property type="project" value="UniProtKB-SubCell"/>
</dbReference>
<feature type="transmembrane region" description="Helical" evidence="10">
    <location>
        <begin position="295"/>
        <end position="319"/>
    </location>
</feature>
<name>A0A385IUR8_9HEMI</name>
<feature type="transmembrane region" description="Helical" evidence="10">
    <location>
        <begin position="38"/>
        <end position="59"/>
    </location>
</feature>
<proteinExistence type="evidence at transcript level"/>
<keyword evidence="2" id="KW-1003">Cell membrane</keyword>
<evidence type="ECO:0000256" key="6">
    <source>
        <dbReference type="ARBA" id="ARBA00022989"/>
    </source>
</evidence>
<dbReference type="InterPro" id="IPR004117">
    <property type="entry name" value="7tm6_olfct_rcpt"/>
</dbReference>
<evidence type="ECO:0000313" key="11">
    <source>
        <dbReference type="EMBL" id="AXY87892.1"/>
    </source>
</evidence>
<dbReference type="Pfam" id="PF02949">
    <property type="entry name" value="7tm_6"/>
    <property type="match status" value="1"/>
</dbReference>
<feature type="transmembrane region" description="Helical" evidence="10">
    <location>
        <begin position="140"/>
        <end position="159"/>
    </location>
</feature>